<dbReference type="SUPFAM" id="SSF56801">
    <property type="entry name" value="Acetyl-CoA synthetase-like"/>
    <property type="match status" value="1"/>
</dbReference>
<comment type="similarity">
    <text evidence="1">Belongs to the ATP-dependent AMP-binding enzyme family.</text>
</comment>
<sequence>MAKRQAKTGMTIRASASHDQFLAGDELWQLAGRYRAGFLQRGLQRGDIVAIAQPTCAESMAAVIAAWSEGMAISFLPHDIAASNSRITPEQFTQMLALLEPALLLTSRAVVPHIPGGLAEKILLQEELSDWAAGILPQSGPIKTSAGDLAVLQLTSGSTGQPKAVEITQHMLSANCDAIASRVGANRQDIMVSWLPLHHDMGLSAITLAWWVDAQLILIPTASYARRPTIWLETISNFRATLSPAPASAYTLMTRFADAFTNRALALDSWRYAWAGAEPVHDKHVQDFIRAFSRYGLSPSTVQPAYGMAETVVATSLNRPGKPYAICWVDRAKLELAGEVQAASAGAPDAIALVSNGKAVDGVQIAVFDDAGNPCPTGRSGRLCIRGSSVIHRYHKQPVCLDQDGWFDTGDIGFLHNDEVYVCGRVKDLITRSGVNASPYQIEWVVEELLALRPGSAAAFSYLDFSSHQERVVVLVVHTPSMDKEAATSSRIAVEVSKRCGIQIDLVQYVTHSQIPKTTSGKIKRQQLRQQFAQARHSSPAAALQPQPHSNAEDLSSV</sequence>
<evidence type="ECO:0000256" key="1">
    <source>
        <dbReference type="ARBA" id="ARBA00006432"/>
    </source>
</evidence>
<accession>A0ABX3CJ24</accession>
<keyword evidence="5" id="KW-1185">Reference proteome</keyword>
<dbReference type="PANTHER" id="PTHR22754:SF32">
    <property type="entry name" value="DISCO-INTERACTING PROTEIN 2"/>
    <property type="match status" value="1"/>
</dbReference>
<evidence type="ECO:0000256" key="2">
    <source>
        <dbReference type="SAM" id="MobiDB-lite"/>
    </source>
</evidence>
<evidence type="ECO:0000259" key="3">
    <source>
        <dbReference type="Pfam" id="PF00501"/>
    </source>
</evidence>
<evidence type="ECO:0000313" key="5">
    <source>
        <dbReference type="Proteomes" id="UP000180280"/>
    </source>
</evidence>
<reference evidence="4 5" key="1">
    <citation type="submission" date="2016-09" db="EMBL/GenBank/DDBJ databases">
        <title>Chromobacterium muskegensis sp. nov., an insecticidal bacterium isolated from Sphagnum bogs.</title>
        <authorList>
            <person name="Sparks M.E."/>
            <person name="Blackburn M.B."/>
            <person name="Gundersen-Rindal D.E."/>
            <person name="Mitchell A."/>
            <person name="Farrar R."/>
            <person name="Kuhar D."/>
        </authorList>
    </citation>
    <scope>NUCLEOTIDE SEQUENCE [LARGE SCALE GENOMIC DNA]</scope>
    <source>
        <strain evidence="4 5">14B-1</strain>
    </source>
</reference>
<comment type="caution">
    <text evidence="4">The sequence shown here is derived from an EMBL/GenBank/DDBJ whole genome shotgun (WGS) entry which is preliminary data.</text>
</comment>
<dbReference type="Pfam" id="PF00501">
    <property type="entry name" value="AMP-binding"/>
    <property type="match status" value="1"/>
</dbReference>
<dbReference type="Gene3D" id="3.30.300.30">
    <property type="match status" value="1"/>
</dbReference>
<dbReference type="InterPro" id="IPR020845">
    <property type="entry name" value="AMP-binding_CS"/>
</dbReference>
<gene>
    <name evidence="4" type="ORF">BI344_05470</name>
</gene>
<dbReference type="InterPro" id="IPR045851">
    <property type="entry name" value="AMP-bd_C_sf"/>
</dbReference>
<evidence type="ECO:0000313" key="4">
    <source>
        <dbReference type="EMBL" id="OHX21947.1"/>
    </source>
</evidence>
<dbReference type="InterPro" id="IPR000873">
    <property type="entry name" value="AMP-dep_synth/lig_dom"/>
</dbReference>
<dbReference type="Proteomes" id="UP000180280">
    <property type="component" value="Unassembled WGS sequence"/>
</dbReference>
<dbReference type="Gene3D" id="3.40.50.12780">
    <property type="entry name" value="N-terminal domain of ligase-like"/>
    <property type="match status" value="1"/>
</dbReference>
<dbReference type="PANTHER" id="PTHR22754">
    <property type="entry name" value="DISCO-INTERACTING PROTEIN 2 DIP2 -RELATED"/>
    <property type="match status" value="1"/>
</dbReference>
<protein>
    <recommendedName>
        <fullName evidence="3">AMP-dependent synthetase/ligase domain-containing protein</fullName>
    </recommendedName>
</protein>
<dbReference type="EMBL" id="MKCT01000001">
    <property type="protein sequence ID" value="OHX21947.1"/>
    <property type="molecule type" value="Genomic_DNA"/>
</dbReference>
<feature type="region of interest" description="Disordered" evidence="2">
    <location>
        <begin position="530"/>
        <end position="558"/>
    </location>
</feature>
<feature type="domain" description="AMP-dependent synthetase/ligase" evidence="3">
    <location>
        <begin position="6"/>
        <end position="394"/>
    </location>
</feature>
<dbReference type="InterPro" id="IPR042099">
    <property type="entry name" value="ANL_N_sf"/>
</dbReference>
<feature type="compositionally biased region" description="Polar residues" evidence="2">
    <location>
        <begin position="547"/>
        <end position="558"/>
    </location>
</feature>
<organism evidence="4 5">
    <name type="scientific">Chromobacterium sphagni</name>
    <dbReference type="NCBI Taxonomy" id="1903179"/>
    <lineage>
        <taxon>Bacteria</taxon>
        <taxon>Pseudomonadati</taxon>
        <taxon>Pseudomonadota</taxon>
        <taxon>Betaproteobacteria</taxon>
        <taxon>Neisseriales</taxon>
        <taxon>Chromobacteriaceae</taxon>
        <taxon>Chromobacterium</taxon>
    </lineage>
</organism>
<proteinExistence type="inferred from homology"/>
<dbReference type="PROSITE" id="PS00455">
    <property type="entry name" value="AMP_BINDING"/>
    <property type="match status" value="1"/>
</dbReference>
<name>A0ABX3CJ24_9NEIS</name>